<protein>
    <submittedName>
        <fullName evidence="2">Uncharacterized protein</fullName>
    </submittedName>
</protein>
<reference evidence="2" key="1">
    <citation type="journal article" date="2019" name="MBio">
        <title>Virus Genomes from Deep Sea Sediments Expand the Ocean Megavirome and Support Independent Origins of Viral Gigantism.</title>
        <authorList>
            <person name="Backstrom D."/>
            <person name="Yutin N."/>
            <person name="Jorgensen S.L."/>
            <person name="Dharamshi J."/>
            <person name="Homa F."/>
            <person name="Zaremba-Niedwiedzka K."/>
            <person name="Spang A."/>
            <person name="Wolf Y.I."/>
            <person name="Koonin E.V."/>
            <person name="Ettema T.J."/>
        </authorList>
    </citation>
    <scope>NUCLEOTIDE SEQUENCE</scope>
</reference>
<accession>A0A481YX47</accession>
<feature type="coiled-coil region" evidence="1">
    <location>
        <begin position="59"/>
        <end position="86"/>
    </location>
</feature>
<evidence type="ECO:0000313" key="2">
    <source>
        <dbReference type="EMBL" id="QBK87738.1"/>
    </source>
</evidence>
<gene>
    <name evidence="2" type="ORF">LCMAC202_00740</name>
</gene>
<evidence type="ECO:0000256" key="1">
    <source>
        <dbReference type="SAM" id="Coils"/>
    </source>
</evidence>
<proteinExistence type="predicted"/>
<name>A0A481YX47_9VIRU</name>
<dbReference type="EMBL" id="MK500369">
    <property type="protein sequence ID" value="QBK87738.1"/>
    <property type="molecule type" value="Genomic_DNA"/>
</dbReference>
<organism evidence="2">
    <name type="scientific">Marseillevirus LCMAC202</name>
    <dbReference type="NCBI Taxonomy" id="2506606"/>
    <lineage>
        <taxon>Viruses</taxon>
        <taxon>Varidnaviria</taxon>
        <taxon>Bamfordvirae</taxon>
        <taxon>Nucleocytoviricota</taxon>
        <taxon>Megaviricetes</taxon>
        <taxon>Pimascovirales</taxon>
        <taxon>Pimascovirales incertae sedis</taxon>
        <taxon>Marseilleviridae</taxon>
    </lineage>
</organism>
<sequence length="124" mass="14406">MVTDDLSNVVGGCNNVLVGTDPKIYNYIGNRNYIVFIGNKIPEKPLNADDQIIINGQNFTNMRKRIQALKDIVTKLQQRVEILEYMPGGPGYQEALEDFNHHVVSLPPTTTITRRRRRCCWWWW</sequence>
<keyword evidence="1" id="KW-0175">Coiled coil</keyword>